<accession>A0A8H3W5Y3</accession>
<reference evidence="1 2" key="1">
    <citation type="submission" date="2019-12" db="EMBL/GenBank/DDBJ databases">
        <title>A genome sequence resource for the geographically widespread anthracnose pathogen Colletotrichum asianum.</title>
        <authorList>
            <person name="Meng Y."/>
        </authorList>
    </citation>
    <scope>NUCLEOTIDE SEQUENCE [LARGE SCALE GENOMIC DNA]</scope>
    <source>
        <strain evidence="1 2">ICMP 18580</strain>
    </source>
</reference>
<protein>
    <submittedName>
        <fullName evidence="1">Uncharacterized protein</fullName>
    </submittedName>
</protein>
<dbReference type="Proteomes" id="UP000434172">
    <property type="component" value="Unassembled WGS sequence"/>
</dbReference>
<dbReference type="EMBL" id="WOWK01000083">
    <property type="protein sequence ID" value="KAF0320445.1"/>
    <property type="molecule type" value="Genomic_DNA"/>
</dbReference>
<evidence type="ECO:0000313" key="1">
    <source>
        <dbReference type="EMBL" id="KAF0320445.1"/>
    </source>
</evidence>
<dbReference type="AlphaFoldDB" id="A0A8H3W5Y3"/>
<keyword evidence="2" id="KW-1185">Reference proteome</keyword>
<dbReference type="OrthoDB" id="6499973at2759"/>
<gene>
    <name evidence="1" type="ORF">GQ607_012371</name>
</gene>
<evidence type="ECO:0000313" key="2">
    <source>
        <dbReference type="Proteomes" id="UP000434172"/>
    </source>
</evidence>
<organism evidence="1 2">
    <name type="scientific">Colletotrichum asianum</name>
    <dbReference type="NCBI Taxonomy" id="702518"/>
    <lineage>
        <taxon>Eukaryota</taxon>
        <taxon>Fungi</taxon>
        <taxon>Dikarya</taxon>
        <taxon>Ascomycota</taxon>
        <taxon>Pezizomycotina</taxon>
        <taxon>Sordariomycetes</taxon>
        <taxon>Hypocreomycetidae</taxon>
        <taxon>Glomerellales</taxon>
        <taxon>Glomerellaceae</taxon>
        <taxon>Colletotrichum</taxon>
        <taxon>Colletotrichum gloeosporioides species complex</taxon>
    </lineage>
</organism>
<comment type="caution">
    <text evidence="1">The sequence shown here is derived from an EMBL/GenBank/DDBJ whole genome shotgun (WGS) entry which is preliminary data.</text>
</comment>
<sequence length="222" mass="25982">MDDPPLLLDLLTLLLQVPDDQIDDPNENLDHDYKEWGFNIYRTAYGGPDSDRAWEALMEDVRTYVRRQIQGRYTHENEEEVEAAKKLISLFRLSVHSDPETLQGADLDQLRQVHAENVRTGKALSNTCWALRQMFFVADGEVLTDVAAGDFWIKCVEADYVAWRHVSRDRCRVPQQYFGWFKMRSNRFIELWLDLQLHHLESITPPTIGGMHLEIWHGDDRL</sequence>
<proteinExistence type="predicted"/>
<name>A0A8H3W5Y3_9PEZI</name>